<protein>
    <recommendedName>
        <fullName evidence="2">Carbohydrate-binding domain-containing protein</fullName>
    </recommendedName>
</protein>
<dbReference type="Gene3D" id="2.60.40.1190">
    <property type="match status" value="1"/>
</dbReference>
<proteinExistence type="predicted"/>
<reference evidence="1" key="1">
    <citation type="submission" date="2018-05" db="EMBL/GenBank/DDBJ databases">
        <authorList>
            <person name="Lanie J.A."/>
            <person name="Ng W.-L."/>
            <person name="Kazmierczak K.M."/>
            <person name="Andrzejewski T.M."/>
            <person name="Davidsen T.M."/>
            <person name="Wayne K.J."/>
            <person name="Tettelin H."/>
            <person name="Glass J.I."/>
            <person name="Rusch D."/>
            <person name="Podicherti R."/>
            <person name="Tsui H.-C.T."/>
            <person name="Winkler M.E."/>
        </authorList>
    </citation>
    <scope>NUCLEOTIDE SEQUENCE</scope>
</reference>
<name>A0A382J472_9ZZZZ</name>
<gene>
    <name evidence="1" type="ORF">METZ01_LOCUS258747</name>
</gene>
<evidence type="ECO:0008006" key="2">
    <source>
        <dbReference type="Google" id="ProtNLM"/>
    </source>
</evidence>
<sequence length="215" mass="23452">MFICAQNVHVAVEIQQQVYLDAKPPLFLSFANALLGKQDDFVMVRMNSPSGVSRSTGSQALFLLAVLLPLVALSQAQDRPVLRAGVLPEGFQLTGTLNDSAWRDADAIENLTTIEPIEGGVPTGRTIVKVLANRENIVIGIVCEDPDPGGIVSFSKARDSYFRGEDSIRIVFDTFMDGRSGYIFAVNPEGARFDALVSGTERDNSNWDTIWEAKT</sequence>
<evidence type="ECO:0000313" key="1">
    <source>
        <dbReference type="EMBL" id="SVC05893.1"/>
    </source>
</evidence>
<accession>A0A382J472</accession>
<dbReference type="AlphaFoldDB" id="A0A382J472"/>
<dbReference type="SUPFAM" id="SSF49344">
    <property type="entry name" value="CBD9-like"/>
    <property type="match status" value="1"/>
</dbReference>
<dbReference type="EMBL" id="UINC01071179">
    <property type="protein sequence ID" value="SVC05893.1"/>
    <property type="molecule type" value="Genomic_DNA"/>
</dbReference>
<feature type="non-terminal residue" evidence="1">
    <location>
        <position position="215"/>
    </location>
</feature>
<organism evidence="1">
    <name type="scientific">marine metagenome</name>
    <dbReference type="NCBI Taxonomy" id="408172"/>
    <lineage>
        <taxon>unclassified sequences</taxon>
        <taxon>metagenomes</taxon>
        <taxon>ecological metagenomes</taxon>
    </lineage>
</organism>